<gene>
    <name evidence="1" type="ORF">CCAX7_52280</name>
</gene>
<dbReference type="Gene3D" id="3.30.530.20">
    <property type="match status" value="1"/>
</dbReference>
<evidence type="ECO:0000313" key="1">
    <source>
        <dbReference type="EMBL" id="BDI33177.1"/>
    </source>
</evidence>
<reference evidence="1 2" key="1">
    <citation type="journal article" date="2019" name="Int. J. Syst. Evol. Microbiol.">
        <title>Capsulimonas corticalis gen. nov., sp. nov., an aerobic capsulated bacterium, of a novel bacterial order, Capsulimonadales ord. nov., of the class Armatimonadia of the phylum Armatimonadetes.</title>
        <authorList>
            <person name="Li J."/>
            <person name="Kudo C."/>
            <person name="Tonouchi A."/>
        </authorList>
    </citation>
    <scope>NUCLEOTIDE SEQUENCE [LARGE SCALE GENOMIC DNA]</scope>
    <source>
        <strain evidence="1 2">AX-7</strain>
    </source>
</reference>
<sequence>MHTENTVYIQGPKERIFELACATQNWPAILPHYRRVEILEQSEDGLRKVVEMAAVREGFLSPGVRFPVQWRSVQICEPEKGRIFFKHIGGIATGMWVVWTLEDDPWGRGVRVTIAHDLTYPLDILNGWFARDLVGDGFVHAIAGRTLQTIKQIVEQETRAQAPV</sequence>
<dbReference type="RefSeq" id="WP_119319155.1">
    <property type="nucleotide sequence ID" value="NZ_AP025739.1"/>
</dbReference>
<dbReference type="SUPFAM" id="SSF55961">
    <property type="entry name" value="Bet v1-like"/>
    <property type="match status" value="1"/>
</dbReference>
<evidence type="ECO:0000313" key="2">
    <source>
        <dbReference type="Proteomes" id="UP000287394"/>
    </source>
</evidence>
<dbReference type="KEGG" id="ccot:CCAX7_52280"/>
<dbReference type="EMBL" id="AP025739">
    <property type="protein sequence ID" value="BDI33177.1"/>
    <property type="molecule type" value="Genomic_DNA"/>
</dbReference>
<dbReference type="Proteomes" id="UP000287394">
    <property type="component" value="Chromosome"/>
</dbReference>
<organism evidence="1 2">
    <name type="scientific">Capsulimonas corticalis</name>
    <dbReference type="NCBI Taxonomy" id="2219043"/>
    <lineage>
        <taxon>Bacteria</taxon>
        <taxon>Bacillati</taxon>
        <taxon>Armatimonadota</taxon>
        <taxon>Armatimonadia</taxon>
        <taxon>Capsulimonadales</taxon>
        <taxon>Capsulimonadaceae</taxon>
        <taxon>Capsulimonas</taxon>
    </lineage>
</organism>
<accession>A0A402CP40</accession>
<dbReference type="Pfam" id="PF03364">
    <property type="entry name" value="Polyketide_cyc"/>
    <property type="match status" value="1"/>
</dbReference>
<name>A0A402CP40_9BACT</name>
<dbReference type="InterPro" id="IPR005031">
    <property type="entry name" value="COQ10_START"/>
</dbReference>
<dbReference type="OrthoDB" id="3078511at2"/>
<proteinExistence type="predicted"/>
<protein>
    <submittedName>
        <fullName evidence="1">Uncharacterized protein</fullName>
    </submittedName>
</protein>
<keyword evidence="2" id="KW-1185">Reference proteome</keyword>
<dbReference type="AlphaFoldDB" id="A0A402CP40"/>
<dbReference type="InterPro" id="IPR023393">
    <property type="entry name" value="START-like_dom_sf"/>
</dbReference>